<dbReference type="InterPro" id="IPR038078">
    <property type="entry name" value="PhoU-like_sf"/>
</dbReference>
<feature type="transmembrane region" description="Helical" evidence="7">
    <location>
        <begin position="50"/>
        <end position="74"/>
    </location>
</feature>
<feature type="transmembrane region" description="Helical" evidence="7">
    <location>
        <begin position="148"/>
        <end position="169"/>
    </location>
</feature>
<feature type="domain" description="PhoU" evidence="8">
    <location>
        <begin position="467"/>
        <end position="544"/>
    </location>
</feature>
<dbReference type="InterPro" id="IPR026022">
    <property type="entry name" value="PhoU_dom"/>
</dbReference>
<feature type="transmembrane region" description="Helical" evidence="7">
    <location>
        <begin position="113"/>
        <end position="136"/>
    </location>
</feature>
<dbReference type="Proteomes" id="UP000606720">
    <property type="component" value="Unassembled WGS sequence"/>
</dbReference>
<evidence type="ECO:0000256" key="4">
    <source>
        <dbReference type="ARBA" id="ARBA00022989"/>
    </source>
</evidence>
<dbReference type="PANTHER" id="PTHR10010">
    <property type="entry name" value="SOLUTE CARRIER FAMILY 34 SODIUM PHOSPHATE , MEMBER 2-RELATED"/>
    <property type="match status" value="1"/>
</dbReference>
<evidence type="ECO:0000256" key="7">
    <source>
        <dbReference type="SAM" id="Phobius"/>
    </source>
</evidence>
<accession>A0A923RTX9</accession>
<feature type="transmembrane region" description="Helical" evidence="7">
    <location>
        <begin position="211"/>
        <end position="234"/>
    </location>
</feature>
<feature type="transmembrane region" description="Helical" evidence="7">
    <location>
        <begin position="298"/>
        <end position="322"/>
    </location>
</feature>
<dbReference type="Gene3D" id="1.20.58.220">
    <property type="entry name" value="Phosphate transport system protein phou homolog 2, domain 2"/>
    <property type="match status" value="1"/>
</dbReference>
<dbReference type="PANTHER" id="PTHR10010:SF46">
    <property type="entry name" value="SODIUM-DEPENDENT PHOSPHATE TRANSPORT PROTEIN 2B"/>
    <property type="match status" value="1"/>
</dbReference>
<dbReference type="InterPro" id="IPR003841">
    <property type="entry name" value="Na/Pi_transpt"/>
</dbReference>
<dbReference type="SUPFAM" id="SSF109755">
    <property type="entry name" value="PhoU-like"/>
    <property type="match status" value="1"/>
</dbReference>
<organism evidence="9 10">
    <name type="scientific">Roseburia zhanii</name>
    <dbReference type="NCBI Taxonomy" id="2763064"/>
    <lineage>
        <taxon>Bacteria</taxon>
        <taxon>Bacillati</taxon>
        <taxon>Bacillota</taxon>
        <taxon>Clostridia</taxon>
        <taxon>Lachnospirales</taxon>
        <taxon>Lachnospiraceae</taxon>
        <taxon>Roseburia</taxon>
    </lineage>
</organism>
<dbReference type="GO" id="GO:0005886">
    <property type="term" value="C:plasma membrane"/>
    <property type="evidence" value="ECO:0007669"/>
    <property type="project" value="UniProtKB-SubCell"/>
</dbReference>
<feature type="transmembrane region" description="Helical" evidence="7">
    <location>
        <begin position="86"/>
        <end position="107"/>
    </location>
</feature>
<keyword evidence="5 7" id="KW-0472">Membrane</keyword>
<evidence type="ECO:0000256" key="1">
    <source>
        <dbReference type="ARBA" id="ARBA00004651"/>
    </source>
</evidence>
<proteinExistence type="predicted"/>
<dbReference type="Pfam" id="PF02690">
    <property type="entry name" value="Na_Pi_cotrans"/>
    <property type="match status" value="2"/>
</dbReference>
<evidence type="ECO:0000256" key="2">
    <source>
        <dbReference type="ARBA" id="ARBA00022475"/>
    </source>
</evidence>
<keyword evidence="6" id="KW-0175">Coiled coil</keyword>
<keyword evidence="2" id="KW-1003">Cell membrane</keyword>
<evidence type="ECO:0000259" key="8">
    <source>
        <dbReference type="Pfam" id="PF01895"/>
    </source>
</evidence>
<keyword evidence="3 7" id="KW-0812">Transmembrane</keyword>
<evidence type="ECO:0000313" key="9">
    <source>
        <dbReference type="EMBL" id="MBC5715236.1"/>
    </source>
</evidence>
<protein>
    <submittedName>
        <fullName evidence="9">Na/Pi cotransporter family protein</fullName>
    </submittedName>
</protein>
<feature type="domain" description="PhoU" evidence="8">
    <location>
        <begin position="359"/>
        <end position="443"/>
    </location>
</feature>
<gene>
    <name evidence="9" type="ORF">H8S17_13675</name>
</gene>
<comment type="subcellular location">
    <subcellularLocation>
        <location evidence="1">Cell membrane</location>
        <topology evidence="1">Multi-pass membrane protein</topology>
    </subcellularLocation>
</comment>
<feature type="transmembrane region" description="Helical" evidence="7">
    <location>
        <begin position="175"/>
        <end position="199"/>
    </location>
</feature>
<dbReference type="RefSeq" id="WP_186867648.1">
    <property type="nucleotide sequence ID" value="NZ_JACOPH010000016.1"/>
</dbReference>
<dbReference type="EMBL" id="JACOPH010000016">
    <property type="protein sequence ID" value="MBC5715236.1"/>
    <property type="molecule type" value="Genomic_DNA"/>
</dbReference>
<dbReference type="AlphaFoldDB" id="A0A923RTX9"/>
<feature type="coiled-coil region" evidence="6">
    <location>
        <begin position="379"/>
        <end position="406"/>
    </location>
</feature>
<comment type="caution">
    <text evidence="9">The sequence shown here is derived from an EMBL/GenBank/DDBJ whole genome shotgun (WGS) entry which is preliminary data.</text>
</comment>
<keyword evidence="4 7" id="KW-1133">Transmembrane helix</keyword>
<evidence type="ECO:0000256" key="5">
    <source>
        <dbReference type="ARBA" id="ARBA00023136"/>
    </source>
</evidence>
<evidence type="ECO:0000256" key="3">
    <source>
        <dbReference type="ARBA" id="ARBA00022692"/>
    </source>
</evidence>
<dbReference type="GO" id="GO:0044341">
    <property type="term" value="P:sodium-dependent phosphate transport"/>
    <property type="evidence" value="ECO:0007669"/>
    <property type="project" value="InterPro"/>
</dbReference>
<dbReference type="GO" id="GO:0005436">
    <property type="term" value="F:sodium:phosphate symporter activity"/>
    <property type="evidence" value="ECO:0007669"/>
    <property type="project" value="InterPro"/>
</dbReference>
<evidence type="ECO:0000256" key="6">
    <source>
        <dbReference type="SAM" id="Coils"/>
    </source>
</evidence>
<evidence type="ECO:0000313" key="10">
    <source>
        <dbReference type="Proteomes" id="UP000606720"/>
    </source>
</evidence>
<name>A0A923RTX9_9FIRM</name>
<sequence>MGITMILSLLSGVALFLFGMSLMGDGLKRVAGNKLELILYQLTNTPVKGILLGAVVTAIIQSSSATTVMVVGFVNSGMMKVAQAIGIIMGANIGTSITGWILCLSYIDGSSGIAQLLSTATISAIVAIIGIIFKMFLKKAVYKNVGDIMLGFSILMVGMQTMSGAVSPLKESEEFVHVLTMFSNPIAGIIVGILFTAVLQSASASVGILQALSVTGAISFATALPITMGIGVGAACPVLLSSIGTNKNGKRTALIYLINDLFGMVFWSIVFYSVNAIVHFDFMDTILGPMQIAMMNTVFRTATILILVPFIKYIEKLVFTLIKDSPEDEEEQADFDLLEERFLAYPAIAISQSHLAMNGMAKKARKNIFRALSLLEGFSQDKFQKVQEKENLIDKYEDKLGTYLMQLTGKEMDASQTKQVSKFLHTISDFERLGDHAVNIAEAAYELSDKKIEFSEEAGYEMNVLEDATREVVDLAVNAFWEDDLEVAAKVEPLRELIGILCDELKLRHIARLRMGKCDMKQGFVFNDLLNNLERIAAHCSNVAVAMIELEASDFDTHEYLKSVRELKNEDYMQCFEMYEKKYNINGFQSSKKNKKKTVSKED</sequence>
<feature type="transmembrane region" description="Helical" evidence="7">
    <location>
        <begin position="254"/>
        <end position="278"/>
    </location>
</feature>
<dbReference type="NCBIfam" id="NF037997">
    <property type="entry name" value="Na_Pi_symport"/>
    <property type="match status" value="1"/>
</dbReference>
<reference evidence="9" key="1">
    <citation type="submission" date="2020-08" db="EMBL/GenBank/DDBJ databases">
        <title>Genome public.</title>
        <authorList>
            <person name="Liu C."/>
            <person name="Sun Q."/>
        </authorList>
    </citation>
    <scope>NUCLEOTIDE SEQUENCE</scope>
    <source>
        <strain evidence="9">BX1005</strain>
    </source>
</reference>
<keyword evidence="10" id="KW-1185">Reference proteome</keyword>
<dbReference type="Pfam" id="PF01895">
    <property type="entry name" value="PhoU"/>
    <property type="match status" value="2"/>
</dbReference>